<dbReference type="PANTHER" id="PTHR11557">
    <property type="entry name" value="PORPHOBILINOGEN DEAMINASE"/>
    <property type="match status" value="1"/>
</dbReference>
<proteinExistence type="inferred from homology"/>
<accession>T1B8B9</accession>
<comment type="similarity">
    <text evidence="1">Belongs to the HMBS family.</text>
</comment>
<dbReference type="Pfam" id="PF01379">
    <property type="entry name" value="Porphobil_deam"/>
    <property type="match status" value="1"/>
</dbReference>
<dbReference type="AlphaFoldDB" id="T1B8B9"/>
<keyword evidence="3 6" id="KW-0808">Transferase</keyword>
<keyword evidence="4" id="KW-0627">Porphyrin biosynthesis</keyword>
<dbReference type="EMBL" id="AUZX01010085">
    <property type="protein sequence ID" value="EQD49269.1"/>
    <property type="molecule type" value="Genomic_DNA"/>
</dbReference>
<evidence type="ECO:0000259" key="5">
    <source>
        <dbReference type="Pfam" id="PF01379"/>
    </source>
</evidence>
<dbReference type="InterPro" id="IPR022417">
    <property type="entry name" value="Porphobilin_deaminase_N"/>
</dbReference>
<name>T1B8B9_9ZZZZ</name>
<feature type="non-terminal residue" evidence="6">
    <location>
        <position position="176"/>
    </location>
</feature>
<evidence type="ECO:0000256" key="1">
    <source>
        <dbReference type="ARBA" id="ARBA00005638"/>
    </source>
</evidence>
<evidence type="ECO:0000313" key="6">
    <source>
        <dbReference type="EMBL" id="EQD49269.1"/>
    </source>
</evidence>
<dbReference type="NCBIfam" id="TIGR00212">
    <property type="entry name" value="hemC"/>
    <property type="match status" value="1"/>
</dbReference>
<dbReference type="InterPro" id="IPR000860">
    <property type="entry name" value="HemC"/>
</dbReference>
<feature type="domain" description="Porphobilinogen deaminase N-terminal" evidence="5">
    <location>
        <begin position="6"/>
        <end position="174"/>
    </location>
</feature>
<sequence length="176" mass="19438">MRERVVRIATRTSELALWQAEYLGKLLGHPYELVKVKTRADIDLSLSLREFSGQGVFVKEVQQAVLDGAADLAVHSAKDLPTVQLDSLVLAAILERSDPRDALVGTPFRQLPKGARVGTSAPRRQAMLRRMRPDIEFVEIRGNIQTRLDKGLALDAVVVAKAALDRLGLSDRIAYV</sequence>
<evidence type="ECO:0000256" key="2">
    <source>
        <dbReference type="ARBA" id="ARBA00012655"/>
    </source>
</evidence>
<organism evidence="6">
    <name type="scientific">mine drainage metagenome</name>
    <dbReference type="NCBI Taxonomy" id="410659"/>
    <lineage>
        <taxon>unclassified sequences</taxon>
        <taxon>metagenomes</taxon>
        <taxon>ecological metagenomes</taxon>
    </lineage>
</organism>
<dbReference type="EC" id="2.5.1.61" evidence="2"/>
<dbReference type="GO" id="GO:0005737">
    <property type="term" value="C:cytoplasm"/>
    <property type="evidence" value="ECO:0007669"/>
    <property type="project" value="TreeGrafter"/>
</dbReference>
<dbReference type="GO" id="GO:0006783">
    <property type="term" value="P:heme biosynthetic process"/>
    <property type="evidence" value="ECO:0007669"/>
    <property type="project" value="TreeGrafter"/>
</dbReference>
<dbReference type="SUPFAM" id="SSF53850">
    <property type="entry name" value="Periplasmic binding protein-like II"/>
    <property type="match status" value="1"/>
</dbReference>
<dbReference type="Gene3D" id="3.40.190.10">
    <property type="entry name" value="Periplasmic binding protein-like II"/>
    <property type="match status" value="2"/>
</dbReference>
<reference evidence="6" key="1">
    <citation type="submission" date="2013-08" db="EMBL/GenBank/DDBJ databases">
        <authorList>
            <person name="Mendez C."/>
            <person name="Richter M."/>
            <person name="Ferrer M."/>
            <person name="Sanchez J."/>
        </authorList>
    </citation>
    <scope>NUCLEOTIDE SEQUENCE</scope>
</reference>
<dbReference type="PRINTS" id="PR00151">
    <property type="entry name" value="PORPHBDMNASE"/>
</dbReference>
<evidence type="ECO:0000256" key="4">
    <source>
        <dbReference type="ARBA" id="ARBA00023244"/>
    </source>
</evidence>
<comment type="caution">
    <text evidence="6">The sequence shown here is derived from an EMBL/GenBank/DDBJ whole genome shotgun (WGS) entry which is preliminary data.</text>
</comment>
<protein>
    <recommendedName>
        <fullName evidence="2">hydroxymethylbilane synthase</fullName>
        <ecNumber evidence="2">2.5.1.61</ecNumber>
    </recommendedName>
</protein>
<evidence type="ECO:0000256" key="3">
    <source>
        <dbReference type="ARBA" id="ARBA00022679"/>
    </source>
</evidence>
<reference evidence="6" key="2">
    <citation type="journal article" date="2014" name="ISME J.">
        <title>Microbial stratification in low pH oxic and suboxic macroscopic growths along an acid mine drainage.</title>
        <authorList>
            <person name="Mendez-Garcia C."/>
            <person name="Mesa V."/>
            <person name="Sprenger R.R."/>
            <person name="Richter M."/>
            <person name="Diez M.S."/>
            <person name="Solano J."/>
            <person name="Bargiela R."/>
            <person name="Golyshina O.V."/>
            <person name="Manteca A."/>
            <person name="Ramos J.L."/>
            <person name="Gallego J.R."/>
            <person name="Llorente I."/>
            <person name="Martins Dos Santos V.A."/>
            <person name="Jensen O.N."/>
            <person name="Pelaez A.I."/>
            <person name="Sanchez J."/>
            <person name="Ferrer M."/>
        </authorList>
    </citation>
    <scope>NUCLEOTIDE SEQUENCE</scope>
</reference>
<dbReference type="PANTHER" id="PTHR11557:SF0">
    <property type="entry name" value="PORPHOBILINOGEN DEAMINASE"/>
    <property type="match status" value="1"/>
</dbReference>
<dbReference type="GO" id="GO:0004418">
    <property type="term" value="F:hydroxymethylbilane synthase activity"/>
    <property type="evidence" value="ECO:0007669"/>
    <property type="project" value="UniProtKB-EC"/>
</dbReference>
<gene>
    <name evidence="6" type="ORF">B1A_13757</name>
</gene>